<comment type="caution">
    <text evidence="1">The sequence shown here is derived from an EMBL/GenBank/DDBJ whole genome shotgun (WGS) entry which is preliminary data.</text>
</comment>
<accession>A0ABS9DYE1</accession>
<keyword evidence="2" id="KW-1185">Reference proteome</keyword>
<reference evidence="1 2" key="1">
    <citation type="submission" date="2022-01" db="EMBL/GenBank/DDBJ databases">
        <authorList>
            <person name="Won M."/>
            <person name="Kim S.-J."/>
            <person name="Kwon S.-W."/>
        </authorList>
    </citation>
    <scope>NUCLEOTIDE SEQUENCE [LARGE SCALE GENOMIC DNA]</scope>
    <source>
        <strain evidence="1 2">KCTC 23505</strain>
    </source>
</reference>
<proteinExistence type="predicted"/>
<dbReference type="SUPFAM" id="SSF50249">
    <property type="entry name" value="Nucleic acid-binding proteins"/>
    <property type="match status" value="1"/>
</dbReference>
<evidence type="ECO:0000313" key="1">
    <source>
        <dbReference type="EMBL" id="MCF3947766.1"/>
    </source>
</evidence>
<name>A0ABS9DYE1_9PROT</name>
<protein>
    <submittedName>
        <fullName evidence="1">Uncharacterized protein</fullName>
    </submittedName>
</protein>
<dbReference type="EMBL" id="JAKGBZ010000030">
    <property type="protein sequence ID" value="MCF3947766.1"/>
    <property type="molecule type" value="Genomic_DNA"/>
</dbReference>
<dbReference type="Proteomes" id="UP001521209">
    <property type="component" value="Unassembled WGS sequence"/>
</dbReference>
<sequence>MSGAFVTVLPGQFGFIRPDGGTGNILACAAAMAALPEPPCRGERVRFRVVMTPDGRRRAIDLVLIEKETTR</sequence>
<gene>
    <name evidence="1" type="ORF">L2A60_13865</name>
</gene>
<evidence type="ECO:0000313" key="2">
    <source>
        <dbReference type="Proteomes" id="UP001521209"/>
    </source>
</evidence>
<organism evidence="1 2">
    <name type="scientific">Acidiphilium iwatense</name>
    <dbReference type="NCBI Taxonomy" id="768198"/>
    <lineage>
        <taxon>Bacteria</taxon>
        <taxon>Pseudomonadati</taxon>
        <taxon>Pseudomonadota</taxon>
        <taxon>Alphaproteobacteria</taxon>
        <taxon>Acetobacterales</taxon>
        <taxon>Acidocellaceae</taxon>
        <taxon>Acidiphilium</taxon>
    </lineage>
</organism>
<dbReference type="InterPro" id="IPR012340">
    <property type="entry name" value="NA-bd_OB-fold"/>
</dbReference>
<dbReference type="RefSeq" id="WP_235705038.1">
    <property type="nucleotide sequence ID" value="NZ_JAKGBZ010000030.1"/>
</dbReference>